<keyword evidence="8" id="KW-0560">Oxidoreductase</keyword>
<feature type="compositionally biased region" description="Basic and acidic residues" evidence="10">
    <location>
        <begin position="441"/>
        <end position="462"/>
    </location>
</feature>
<dbReference type="InterPro" id="IPR005399">
    <property type="entry name" value="K_chnl_volt-dep_bsu_KCNAB-rel"/>
</dbReference>
<dbReference type="Gene3D" id="3.20.20.100">
    <property type="entry name" value="NADP-dependent oxidoreductase domain"/>
    <property type="match status" value="1"/>
</dbReference>
<evidence type="ECO:0000256" key="5">
    <source>
        <dbReference type="ARBA" id="ARBA00022538"/>
    </source>
</evidence>
<dbReference type="Proteomes" id="UP001153620">
    <property type="component" value="Chromosome 2"/>
</dbReference>
<keyword evidence="14" id="KW-1185">Reference proteome</keyword>
<keyword evidence="11" id="KW-0732">Signal</keyword>
<dbReference type="InterPro" id="IPR005983">
    <property type="entry name" value="K_chnl_volt-dep_bsu_KCNAB"/>
</dbReference>
<evidence type="ECO:0000256" key="10">
    <source>
        <dbReference type="SAM" id="MobiDB-lite"/>
    </source>
</evidence>
<dbReference type="PANTHER" id="PTHR43150">
    <property type="entry name" value="HYPERKINETIC, ISOFORM M"/>
    <property type="match status" value="1"/>
</dbReference>
<feature type="compositionally biased region" description="Polar residues" evidence="10">
    <location>
        <begin position="587"/>
        <end position="608"/>
    </location>
</feature>
<evidence type="ECO:0000313" key="13">
    <source>
        <dbReference type="EMBL" id="CAG9803031.1"/>
    </source>
</evidence>
<dbReference type="PANTHER" id="PTHR43150:SF2">
    <property type="entry name" value="HYPERKINETIC, ISOFORM M"/>
    <property type="match status" value="1"/>
</dbReference>
<dbReference type="Pfam" id="PF00248">
    <property type="entry name" value="Aldo_ket_red"/>
    <property type="match status" value="1"/>
</dbReference>
<protein>
    <recommendedName>
        <fullName evidence="12">NADP-dependent oxidoreductase domain-containing protein</fullName>
    </recommendedName>
</protein>
<keyword evidence="5" id="KW-0633">Potassium transport</keyword>
<dbReference type="PRINTS" id="PR01577">
    <property type="entry name" value="KCNABCHANNEL"/>
</dbReference>
<proteinExistence type="inferred from homology"/>
<dbReference type="NCBIfam" id="TIGR01293">
    <property type="entry name" value="Kv_beta"/>
    <property type="match status" value="1"/>
</dbReference>
<comment type="similarity">
    <text evidence="2">Belongs to the shaker potassium channel beta subunit family.</text>
</comment>
<feature type="signal peptide" evidence="11">
    <location>
        <begin position="1"/>
        <end position="22"/>
    </location>
</feature>
<feature type="region of interest" description="Disordered" evidence="10">
    <location>
        <begin position="538"/>
        <end position="560"/>
    </location>
</feature>
<dbReference type="GO" id="GO:0015459">
    <property type="term" value="F:potassium channel regulator activity"/>
    <property type="evidence" value="ECO:0007669"/>
    <property type="project" value="TreeGrafter"/>
</dbReference>
<feature type="region of interest" description="Disordered" evidence="10">
    <location>
        <begin position="489"/>
        <end position="518"/>
    </location>
</feature>
<feature type="region of interest" description="Disordered" evidence="10">
    <location>
        <begin position="575"/>
        <end position="621"/>
    </location>
</feature>
<keyword evidence="4" id="KW-0963">Cytoplasm</keyword>
<evidence type="ECO:0000313" key="14">
    <source>
        <dbReference type="Proteomes" id="UP001153620"/>
    </source>
</evidence>
<sequence>MKNIISLLILSVIFEGHPYSYGINSSIRPTNTPTPGLRYKNLGKSGLRCSNVGLGTWSIFSPNVSSEQAESIIKLASDNGINLFDLSEAHSGVRAEIEMGKIIQKYNWKRTTYIIVTKIYWSTKSEERGLSRKHIIESVKASLQRLQVEYIDIILIHKADSMCPMEGYCLYWGTAKWSHVEIMEAYSNCRQFNCVTPIVEQAEYHMFNREKAELFLPELYNKIGVGLMAWGPLSMSLSENNERLMFTTKGSLRNKSQSYSWTEDELNKEDRMDETRRHCEKLRELGLLAEKLGCSLTQLSIAWTLKHEPVQSLLIGAVSTEQLHTNLQALQLLPRLSPPVMLEIEKIIDNKPVRPLPVSTLALSYPGVVLESPKDESKLNFGTTDVNKDKSKTSGTGNSSNNKKNSTLTSSSALNTKDLIRDYKTITSSTSTNFNKVEARLERGDSIGNDDSKESPTSDEKKGKIKRNSSLISLKSINQNLKAMLKITRNDTSSSSDAEIGETIKKKPPHLNPPMISAPSLRIDDVDIDETKMLLNYPQSPQRYPSSSASVTPACTPTTSTTPLLQYQEYVPRSVSPSPYLDISPSPRRSSTSDILNKKPSNPNVADTSSKKSLHSTAGSGSALLTEPHLLNVAAAVTKERRPSTSELLRKARERKGSEGKLGRSISSGSSIARCGNRNRRLSMAF</sequence>
<organism evidence="13 14">
    <name type="scientific">Chironomus riparius</name>
    <dbReference type="NCBI Taxonomy" id="315576"/>
    <lineage>
        <taxon>Eukaryota</taxon>
        <taxon>Metazoa</taxon>
        <taxon>Ecdysozoa</taxon>
        <taxon>Arthropoda</taxon>
        <taxon>Hexapoda</taxon>
        <taxon>Insecta</taxon>
        <taxon>Pterygota</taxon>
        <taxon>Neoptera</taxon>
        <taxon>Endopterygota</taxon>
        <taxon>Diptera</taxon>
        <taxon>Nematocera</taxon>
        <taxon>Chironomoidea</taxon>
        <taxon>Chironomidae</taxon>
        <taxon>Chironominae</taxon>
        <taxon>Chironomus</taxon>
    </lineage>
</organism>
<dbReference type="GO" id="GO:0016491">
    <property type="term" value="F:oxidoreductase activity"/>
    <property type="evidence" value="ECO:0007669"/>
    <property type="project" value="UniProtKB-KW"/>
</dbReference>
<feature type="chain" id="PRO_5040457613" description="NADP-dependent oxidoreductase domain-containing protein" evidence="11">
    <location>
        <begin position="23"/>
        <end position="686"/>
    </location>
</feature>
<dbReference type="SUPFAM" id="SSF51430">
    <property type="entry name" value="NAD(P)-linked oxidoreductase"/>
    <property type="match status" value="1"/>
</dbReference>
<evidence type="ECO:0000256" key="4">
    <source>
        <dbReference type="ARBA" id="ARBA00022490"/>
    </source>
</evidence>
<gene>
    <name evidence="13" type="ORF">CHIRRI_LOCUS5933</name>
</gene>
<dbReference type="GO" id="GO:0044325">
    <property type="term" value="F:transmembrane transporter binding"/>
    <property type="evidence" value="ECO:0007669"/>
    <property type="project" value="TreeGrafter"/>
</dbReference>
<evidence type="ECO:0000256" key="1">
    <source>
        <dbReference type="ARBA" id="ARBA00004496"/>
    </source>
</evidence>
<evidence type="ECO:0000256" key="11">
    <source>
        <dbReference type="SAM" id="SignalP"/>
    </source>
</evidence>
<dbReference type="AlphaFoldDB" id="A0A9N9RU18"/>
<feature type="compositionally biased region" description="Basic and acidic residues" evidence="10">
    <location>
        <begin position="652"/>
        <end position="662"/>
    </location>
</feature>
<name>A0A9N9RU18_9DIPT</name>
<evidence type="ECO:0000256" key="9">
    <source>
        <dbReference type="ARBA" id="ARBA00023065"/>
    </source>
</evidence>
<reference evidence="13" key="2">
    <citation type="submission" date="2022-10" db="EMBL/GenBank/DDBJ databases">
        <authorList>
            <consortium name="ENA_rothamsted_submissions"/>
            <consortium name="culmorum"/>
            <person name="King R."/>
        </authorList>
    </citation>
    <scope>NUCLEOTIDE SEQUENCE</scope>
</reference>
<dbReference type="GO" id="GO:0008076">
    <property type="term" value="C:voltage-gated potassium channel complex"/>
    <property type="evidence" value="ECO:0007669"/>
    <property type="project" value="TreeGrafter"/>
</dbReference>
<evidence type="ECO:0000256" key="7">
    <source>
        <dbReference type="ARBA" id="ARBA00022958"/>
    </source>
</evidence>
<feature type="compositionally biased region" description="Low complexity" evidence="10">
    <location>
        <begin position="393"/>
        <end position="410"/>
    </location>
</feature>
<reference evidence="13" key="1">
    <citation type="submission" date="2022-01" db="EMBL/GenBank/DDBJ databases">
        <authorList>
            <person name="King R."/>
        </authorList>
    </citation>
    <scope>NUCLEOTIDE SEQUENCE</scope>
</reference>
<keyword evidence="7" id="KW-0630">Potassium</keyword>
<dbReference type="GO" id="GO:1901379">
    <property type="term" value="P:regulation of potassium ion transmembrane transport"/>
    <property type="evidence" value="ECO:0007669"/>
    <property type="project" value="TreeGrafter"/>
</dbReference>
<evidence type="ECO:0000259" key="12">
    <source>
        <dbReference type="Pfam" id="PF00248"/>
    </source>
</evidence>
<accession>A0A9N9RU18</accession>
<dbReference type="EMBL" id="OU895878">
    <property type="protein sequence ID" value="CAG9803031.1"/>
    <property type="molecule type" value="Genomic_DNA"/>
</dbReference>
<feature type="region of interest" description="Disordered" evidence="10">
    <location>
        <begin position="374"/>
        <end position="410"/>
    </location>
</feature>
<dbReference type="GO" id="GO:0005249">
    <property type="term" value="F:voltage-gated potassium channel activity"/>
    <property type="evidence" value="ECO:0007669"/>
    <property type="project" value="InterPro"/>
</dbReference>
<evidence type="ECO:0000256" key="8">
    <source>
        <dbReference type="ARBA" id="ARBA00023002"/>
    </source>
</evidence>
<feature type="region of interest" description="Disordered" evidence="10">
    <location>
        <begin position="441"/>
        <end position="467"/>
    </location>
</feature>
<evidence type="ECO:0000256" key="3">
    <source>
        <dbReference type="ARBA" id="ARBA00022448"/>
    </source>
</evidence>
<feature type="domain" description="NADP-dependent oxidoreductase" evidence="12">
    <location>
        <begin position="52"/>
        <end position="348"/>
    </location>
</feature>
<comment type="subcellular location">
    <subcellularLocation>
        <location evidence="1">Cytoplasm</location>
    </subcellularLocation>
</comment>
<keyword evidence="9" id="KW-0406">Ion transport</keyword>
<feature type="region of interest" description="Disordered" evidence="10">
    <location>
        <begin position="652"/>
        <end position="686"/>
    </location>
</feature>
<evidence type="ECO:0000256" key="2">
    <source>
        <dbReference type="ARBA" id="ARBA00006515"/>
    </source>
</evidence>
<dbReference type="GO" id="GO:0005737">
    <property type="term" value="C:cytoplasm"/>
    <property type="evidence" value="ECO:0007669"/>
    <property type="project" value="UniProtKB-SubCell"/>
</dbReference>
<dbReference type="InterPro" id="IPR023210">
    <property type="entry name" value="NADP_OxRdtase_dom"/>
</dbReference>
<keyword evidence="3" id="KW-0813">Transport</keyword>
<evidence type="ECO:0000256" key="6">
    <source>
        <dbReference type="ARBA" id="ARBA00022857"/>
    </source>
</evidence>
<dbReference type="OrthoDB" id="1720422at2759"/>
<feature type="compositionally biased region" description="Low complexity" evidence="10">
    <location>
        <begin position="663"/>
        <end position="674"/>
    </location>
</feature>
<dbReference type="InterPro" id="IPR036812">
    <property type="entry name" value="NAD(P)_OxRdtase_dom_sf"/>
</dbReference>
<feature type="compositionally biased region" description="Basic residues" evidence="10">
    <location>
        <begin position="677"/>
        <end position="686"/>
    </location>
</feature>
<keyword evidence="6" id="KW-0521">NADP</keyword>